<sequence>MVIHEITKMQRAFSWSRDSNHRSVNWALLSKWACKILGKVGSQGHKNPKNEIVDLGSFTSGMWLWNLACNPSLRVMHEFDNLLAILHEIVPQQHIQDKFIWWIDVNGFLVTSAFIKLNLLLNPDSAMDAKSKLGLNCVWKSNVLSKIQVFAWRLILKRLQTRDELAKQRVISGAHSLVFQFCFDMEESHYHLFLHSPIIVDVCYYISDWMGLCRICP</sequence>
<gene>
    <name evidence="2" type="ORF">KIW84_057600</name>
</gene>
<dbReference type="Pfam" id="PF13966">
    <property type="entry name" value="zf-RVT"/>
    <property type="match status" value="1"/>
</dbReference>
<organism evidence="2 3">
    <name type="scientific">Pisum sativum</name>
    <name type="common">Garden pea</name>
    <name type="synonym">Lathyrus oleraceus</name>
    <dbReference type="NCBI Taxonomy" id="3888"/>
    <lineage>
        <taxon>Eukaryota</taxon>
        <taxon>Viridiplantae</taxon>
        <taxon>Streptophyta</taxon>
        <taxon>Embryophyta</taxon>
        <taxon>Tracheophyta</taxon>
        <taxon>Spermatophyta</taxon>
        <taxon>Magnoliopsida</taxon>
        <taxon>eudicotyledons</taxon>
        <taxon>Gunneridae</taxon>
        <taxon>Pentapetalae</taxon>
        <taxon>rosids</taxon>
        <taxon>fabids</taxon>
        <taxon>Fabales</taxon>
        <taxon>Fabaceae</taxon>
        <taxon>Papilionoideae</taxon>
        <taxon>50 kb inversion clade</taxon>
        <taxon>NPAAA clade</taxon>
        <taxon>Hologalegina</taxon>
        <taxon>IRL clade</taxon>
        <taxon>Fabeae</taxon>
        <taxon>Lathyrus</taxon>
    </lineage>
</organism>
<accession>A0A9D4X4W0</accession>
<proteinExistence type="predicted"/>
<reference evidence="2 3" key="1">
    <citation type="journal article" date="2022" name="Nat. Genet.">
        <title>Improved pea reference genome and pan-genome highlight genomic features and evolutionary characteristics.</title>
        <authorList>
            <person name="Yang T."/>
            <person name="Liu R."/>
            <person name="Luo Y."/>
            <person name="Hu S."/>
            <person name="Wang D."/>
            <person name="Wang C."/>
            <person name="Pandey M.K."/>
            <person name="Ge S."/>
            <person name="Xu Q."/>
            <person name="Li N."/>
            <person name="Li G."/>
            <person name="Huang Y."/>
            <person name="Saxena R.K."/>
            <person name="Ji Y."/>
            <person name="Li M."/>
            <person name="Yan X."/>
            <person name="He Y."/>
            <person name="Liu Y."/>
            <person name="Wang X."/>
            <person name="Xiang C."/>
            <person name="Varshney R.K."/>
            <person name="Ding H."/>
            <person name="Gao S."/>
            <person name="Zong X."/>
        </authorList>
    </citation>
    <scope>NUCLEOTIDE SEQUENCE [LARGE SCALE GENOMIC DNA]</scope>
    <source>
        <strain evidence="2 3">cv. Zhongwan 6</strain>
    </source>
</reference>
<name>A0A9D4X4W0_PEA</name>
<protein>
    <recommendedName>
        <fullName evidence="1">Reverse transcriptase zinc-binding domain-containing protein</fullName>
    </recommendedName>
</protein>
<evidence type="ECO:0000313" key="3">
    <source>
        <dbReference type="Proteomes" id="UP001058974"/>
    </source>
</evidence>
<dbReference type="Proteomes" id="UP001058974">
    <property type="component" value="Chromosome 5"/>
</dbReference>
<dbReference type="AlphaFoldDB" id="A0A9D4X4W0"/>
<dbReference type="Gramene" id="Psat05G0760000-T1">
    <property type="protein sequence ID" value="KAI5413040.1"/>
    <property type="gene ID" value="KIW84_057600"/>
</dbReference>
<evidence type="ECO:0000259" key="1">
    <source>
        <dbReference type="Pfam" id="PF13966"/>
    </source>
</evidence>
<comment type="caution">
    <text evidence="2">The sequence shown here is derived from an EMBL/GenBank/DDBJ whole genome shotgun (WGS) entry which is preliminary data.</text>
</comment>
<keyword evidence="3" id="KW-1185">Reference proteome</keyword>
<dbReference type="InterPro" id="IPR026960">
    <property type="entry name" value="RVT-Znf"/>
</dbReference>
<evidence type="ECO:0000313" key="2">
    <source>
        <dbReference type="EMBL" id="KAI5413040.1"/>
    </source>
</evidence>
<feature type="domain" description="Reverse transcriptase zinc-binding" evidence="1">
    <location>
        <begin position="135"/>
        <end position="199"/>
    </location>
</feature>
<dbReference type="EMBL" id="JAMSHJ010000005">
    <property type="protein sequence ID" value="KAI5413040.1"/>
    <property type="molecule type" value="Genomic_DNA"/>
</dbReference>